<feature type="transmembrane region" description="Helical" evidence="5">
    <location>
        <begin position="122"/>
        <end position="152"/>
    </location>
</feature>
<name>U4KMA1_9MOLU</name>
<reference evidence="7 8" key="1">
    <citation type="journal article" date="2013" name="J. Mol. Microbiol. Biotechnol.">
        <title>Analysis of the Complete Genomes of Acholeplasma brassicae , A. palmae and A. laidlawii and Their Comparison to the Obligate Parasites from ' Candidatus Phytoplasma'.</title>
        <authorList>
            <person name="Kube M."/>
            <person name="Siewert C."/>
            <person name="Migdoll A.M."/>
            <person name="Duduk B."/>
            <person name="Holz S."/>
            <person name="Rabus R."/>
            <person name="Seemuller E."/>
            <person name="Mitrovic J."/>
            <person name="Muller I."/>
            <person name="Buttner C."/>
            <person name="Reinhardt R."/>
        </authorList>
    </citation>
    <scope>NUCLEOTIDE SEQUENCE [LARGE SCALE GENOMIC DNA]</scope>
    <source>
        <strain evidence="8">0502</strain>
    </source>
</reference>
<feature type="transmembrane region" description="Helical" evidence="5">
    <location>
        <begin position="404"/>
        <end position="420"/>
    </location>
</feature>
<dbReference type="Proteomes" id="UP000032737">
    <property type="component" value="Chromosome"/>
</dbReference>
<feature type="transmembrane region" description="Helical" evidence="5">
    <location>
        <begin position="82"/>
        <end position="102"/>
    </location>
</feature>
<evidence type="ECO:0000256" key="2">
    <source>
        <dbReference type="ARBA" id="ARBA00022692"/>
    </source>
</evidence>
<dbReference type="AlphaFoldDB" id="U4KMA1"/>
<keyword evidence="8" id="KW-1185">Reference proteome</keyword>
<evidence type="ECO:0000256" key="3">
    <source>
        <dbReference type="ARBA" id="ARBA00022989"/>
    </source>
</evidence>
<feature type="transmembrane region" description="Helical" evidence="5">
    <location>
        <begin position="244"/>
        <end position="259"/>
    </location>
</feature>
<dbReference type="Pfam" id="PF04932">
    <property type="entry name" value="Wzy_C"/>
    <property type="match status" value="1"/>
</dbReference>
<keyword evidence="3 5" id="KW-1133">Transmembrane helix</keyword>
<dbReference type="GO" id="GO:0016874">
    <property type="term" value="F:ligase activity"/>
    <property type="evidence" value="ECO:0007669"/>
    <property type="project" value="UniProtKB-KW"/>
</dbReference>
<evidence type="ECO:0000259" key="6">
    <source>
        <dbReference type="Pfam" id="PF04932"/>
    </source>
</evidence>
<evidence type="ECO:0000256" key="1">
    <source>
        <dbReference type="ARBA" id="ARBA00004141"/>
    </source>
</evidence>
<evidence type="ECO:0000313" key="7">
    <source>
        <dbReference type="EMBL" id="CCV65146.1"/>
    </source>
</evidence>
<feature type="transmembrane region" description="Helical" evidence="5">
    <location>
        <begin position="37"/>
        <end position="70"/>
    </location>
</feature>
<feature type="transmembrane region" description="Helical" evidence="5">
    <location>
        <begin position="293"/>
        <end position="318"/>
    </location>
</feature>
<feature type="transmembrane region" description="Helical" evidence="5">
    <location>
        <begin position="164"/>
        <end position="189"/>
    </location>
</feature>
<evidence type="ECO:0000256" key="4">
    <source>
        <dbReference type="ARBA" id="ARBA00023136"/>
    </source>
</evidence>
<feature type="transmembrane region" description="Helical" evidence="5">
    <location>
        <begin position="12"/>
        <end position="31"/>
    </location>
</feature>
<sequence>MKITEHYLKSNYYLITIYVMAFFAFISTGPFQIVNQYIFVSFLLILSVLLISFKNTIYTIPVIFALMYSYNQLNPNSNMIDGFNFIYLIPAFLFTSIIIHLIRFKPTFKMGVLTKPYLWIAIAYIASIFYVDITITYIQLSFMGFIYLLLYQFYLQTSHTDESYLVRILFFASLLLVLEFTYSIAFGFFTENTSLSLINRVLIGMEESWYREDYGFGNINDVAIHLTLLISAQFYYVLKYPKQILYWIVPLFSGFVILLTASRGGYIGILTAYIIFIPYMIKNTTKIGKKNALYVLLLVCSALIVLNPLMKIAFNLAIQGGFDNLDNFTSDRTILYKNALTVFKKYPVFGGGWEAMVDRVNPDRIQVFHSTIFQTLAVMGIFGLISLIYYFVQTFKYLFKNRSLIKDMLLIGIIASQVVGLVDNTMYMLLYTIATLILFSLLENNEEKQ</sequence>
<proteinExistence type="predicted"/>
<accession>U4KMA1</accession>
<feature type="transmembrane region" description="Helical" evidence="5">
    <location>
        <begin position="265"/>
        <end position="281"/>
    </location>
</feature>
<protein>
    <submittedName>
        <fullName evidence="7">Integral membrane protein, O-antigen ligase-related protein</fullName>
    </submittedName>
</protein>
<keyword evidence="2 5" id="KW-0812">Transmembrane</keyword>
<dbReference type="InterPro" id="IPR051533">
    <property type="entry name" value="WaaL-like"/>
</dbReference>
<feature type="transmembrane region" description="Helical" evidence="5">
    <location>
        <begin position="426"/>
        <end position="442"/>
    </location>
</feature>
<dbReference type="STRING" id="61635.BN85301250"/>
<dbReference type="OrthoDB" id="384103at2"/>
<dbReference type="GO" id="GO:0016020">
    <property type="term" value="C:membrane"/>
    <property type="evidence" value="ECO:0007669"/>
    <property type="project" value="UniProtKB-SubCell"/>
</dbReference>
<feature type="transmembrane region" description="Helical" evidence="5">
    <location>
        <begin position="372"/>
        <end position="392"/>
    </location>
</feature>
<dbReference type="InterPro" id="IPR007016">
    <property type="entry name" value="O-antigen_ligase-rel_domated"/>
</dbReference>
<dbReference type="HOGENOM" id="CLU_598033_0_0_14"/>
<keyword evidence="4 5" id="KW-0472">Membrane</keyword>
<comment type="subcellular location">
    <subcellularLocation>
        <location evidence="1">Membrane</location>
        <topology evidence="1">Multi-pass membrane protein</topology>
    </subcellularLocation>
</comment>
<dbReference type="PANTHER" id="PTHR37422">
    <property type="entry name" value="TEICHURONIC ACID BIOSYNTHESIS PROTEIN TUAE"/>
    <property type="match status" value="1"/>
</dbReference>
<feature type="transmembrane region" description="Helical" evidence="5">
    <location>
        <begin position="219"/>
        <end position="237"/>
    </location>
</feature>
<dbReference type="PANTHER" id="PTHR37422:SF13">
    <property type="entry name" value="LIPOPOLYSACCHARIDE BIOSYNTHESIS PROTEIN PA4999-RELATED"/>
    <property type="match status" value="1"/>
</dbReference>
<gene>
    <name evidence="7" type="ORF">BN85301250</name>
</gene>
<organism evidence="7 8">
    <name type="scientific">Acholeplasma brassicae</name>
    <dbReference type="NCBI Taxonomy" id="61635"/>
    <lineage>
        <taxon>Bacteria</taxon>
        <taxon>Bacillati</taxon>
        <taxon>Mycoplasmatota</taxon>
        <taxon>Mollicutes</taxon>
        <taxon>Acholeplasmatales</taxon>
        <taxon>Acholeplasmataceae</taxon>
        <taxon>Acholeplasma</taxon>
    </lineage>
</organism>
<keyword evidence="7" id="KW-0436">Ligase</keyword>
<feature type="domain" description="O-antigen ligase-related" evidence="6">
    <location>
        <begin position="251"/>
        <end position="387"/>
    </location>
</feature>
<evidence type="ECO:0000256" key="5">
    <source>
        <dbReference type="SAM" id="Phobius"/>
    </source>
</evidence>
<dbReference type="KEGG" id="abra:BN85301250"/>
<dbReference type="EMBL" id="FO681348">
    <property type="protein sequence ID" value="CCV65146.1"/>
    <property type="molecule type" value="Genomic_DNA"/>
</dbReference>
<evidence type="ECO:0000313" key="8">
    <source>
        <dbReference type="Proteomes" id="UP000032737"/>
    </source>
</evidence>
<dbReference type="RefSeq" id="WP_030004014.1">
    <property type="nucleotide sequence ID" value="NC_022549.1"/>
</dbReference>